<evidence type="ECO:0000256" key="8">
    <source>
        <dbReference type="ARBA" id="ARBA00049120"/>
    </source>
</evidence>
<dbReference type="AlphaFoldDB" id="A0A3M8SRA7"/>
<dbReference type="CDD" id="cd02440">
    <property type="entry name" value="AdoMet_MTases"/>
    <property type="match status" value="1"/>
</dbReference>
<dbReference type="GO" id="GO:0003677">
    <property type="term" value="F:DNA binding"/>
    <property type="evidence" value="ECO:0007669"/>
    <property type="project" value="UniProtKB-KW"/>
</dbReference>
<feature type="domain" description="DNA methylase N-4/N-6" evidence="10">
    <location>
        <begin position="32"/>
        <end position="110"/>
    </location>
</feature>
<dbReference type="InterPro" id="IPR002941">
    <property type="entry name" value="DNA_methylase_N4/N6"/>
</dbReference>
<dbReference type="GO" id="GO:0032259">
    <property type="term" value="P:methylation"/>
    <property type="evidence" value="ECO:0007669"/>
    <property type="project" value="UniProtKB-KW"/>
</dbReference>
<dbReference type="PANTHER" id="PTHR13370">
    <property type="entry name" value="RNA METHYLASE-RELATED"/>
    <property type="match status" value="1"/>
</dbReference>
<dbReference type="OrthoDB" id="9816043at2"/>
<dbReference type="GO" id="GO:0008170">
    <property type="term" value="F:N-methyltransferase activity"/>
    <property type="evidence" value="ECO:0007669"/>
    <property type="project" value="InterPro"/>
</dbReference>
<evidence type="ECO:0000313" key="11">
    <source>
        <dbReference type="EMBL" id="RNF83871.1"/>
    </source>
</evidence>
<dbReference type="PROSITE" id="PS00093">
    <property type="entry name" value="N4_MTASE"/>
    <property type="match status" value="2"/>
</dbReference>
<keyword evidence="7" id="KW-0238">DNA-binding</keyword>
<dbReference type="EC" id="2.1.1.113" evidence="2"/>
<evidence type="ECO:0000256" key="2">
    <source>
        <dbReference type="ARBA" id="ARBA00012185"/>
    </source>
</evidence>
<dbReference type="RefSeq" id="WP_123088128.1">
    <property type="nucleotide sequence ID" value="NZ_RIBS01000004.1"/>
</dbReference>
<dbReference type="InterPro" id="IPR017985">
    <property type="entry name" value="MeTrfase_CN4_CS"/>
</dbReference>
<feature type="region of interest" description="Disordered" evidence="9">
    <location>
        <begin position="1"/>
        <end position="24"/>
    </location>
</feature>
<keyword evidence="12" id="KW-1185">Reference proteome</keyword>
<evidence type="ECO:0000256" key="9">
    <source>
        <dbReference type="SAM" id="MobiDB-lite"/>
    </source>
</evidence>
<dbReference type="InterPro" id="IPR053943">
    <property type="entry name" value="RlmKL-like_Mtase_CS"/>
</dbReference>
<evidence type="ECO:0000256" key="4">
    <source>
        <dbReference type="ARBA" id="ARBA00022679"/>
    </source>
</evidence>
<dbReference type="GO" id="GO:0009307">
    <property type="term" value="P:DNA restriction-modification system"/>
    <property type="evidence" value="ECO:0007669"/>
    <property type="project" value="UniProtKB-KW"/>
</dbReference>
<protein>
    <recommendedName>
        <fullName evidence="2">site-specific DNA-methyltransferase (cytosine-N(4)-specific)</fullName>
        <ecNumber evidence="2">2.1.1.113</ecNumber>
    </recommendedName>
</protein>
<evidence type="ECO:0000313" key="12">
    <source>
        <dbReference type="Proteomes" id="UP000267049"/>
    </source>
</evidence>
<proteinExistence type="inferred from homology"/>
<dbReference type="Pfam" id="PF01555">
    <property type="entry name" value="N6_N4_Mtase"/>
    <property type="match status" value="2"/>
</dbReference>
<evidence type="ECO:0000256" key="5">
    <source>
        <dbReference type="ARBA" id="ARBA00022691"/>
    </source>
</evidence>
<comment type="caution">
    <text evidence="11">The sequence shown here is derived from an EMBL/GenBank/DDBJ whole genome shotgun (WGS) entry which is preliminary data.</text>
</comment>
<sequence>MSDQSVQLDAARDDALGTSHSDSSTVRNAHQDIFEALNAIDWNFASAKTDYFAHGIHPYPAKFIPQLPNTLISKLSNHGDLVWDPFGGSGTTALEALLLGRRAISTDLNPVAQVIGTAKTTTLTPEIEVELSQLVTELRMLTSSSHRIQEALSPLEGDRSRVPEIPNHDKWFTAEATAELAYLRFRIEHLLLDESKAVALACFSKEILGASNQDSETRYTAIEKGIVAGDVIARFARALSSSIDKLSRQASHLQFRSAVFATADARKKIVGSEPSSTIATESVDLVVTSPPYPNATDYHLYHRFRIFWLGHDPRGLASSEIGSHLRHQKQKTEFGSYISEMTLVLANVYLALKPGSFAVFVVGDAIFNKELFETAKHLGEAAVSVGFEQVGIINRDLPENKRSFSSPARRLRTEQLLVLFKPSADIVIALQPPSYKMQPYEDLLALQEIESLVGKPELTEEGLIVRLNRFQRNQARRLAFTSALKAKSGSTEPTWQAVLESGESAHVGRKDPKYVTHGIHPYKGKFYPQLAKALFNTAKVEPGSTVIDPFCGSGTVLLEAALSGCNAVGFDVNPVAIATAVAKVGAVGADAVYRDHLLCSFERKLQALSSIGKLSSSVRFNGAILDEIVAWFPAPVIQKMSAVLAEIDDVPDAHTRDILRVALSSIIRDISHQEPRDLRIRRRALPLDDAPVFELLTQKIRDIRRRLRHFASVKNHAPYPLGRAQANLSPSDEADSFAKASLKDESVDLVVTSPPYATALPYIDTDRLSMLVCHSMTSDQRKCAEDQLIGSREITTRQRNALNSTIEEGDLRSLNSSIARKLVRMIHSENQGTDAGFRKLNTAALLLKYFEKMDRVVQNLTRVVKPAGSAFVVIGDTKTTAGGTEIKISSGRVIEQQFNAAGWSTEHIQPITVTRENVVHSKNTITTNEIYWFKKG</sequence>
<keyword evidence="6" id="KW-0680">Restriction system</keyword>
<dbReference type="GO" id="GO:0015667">
    <property type="term" value="F:site-specific DNA-methyltransferase (cytosine-N4-specific) activity"/>
    <property type="evidence" value="ECO:0007669"/>
    <property type="project" value="UniProtKB-EC"/>
</dbReference>
<reference evidence="11 12" key="1">
    <citation type="submission" date="2018-11" db="EMBL/GenBank/DDBJ databases">
        <title>Lysobacter cryohumiis sp. nov., isolated from soil in the Tianshan Mountains, Xinjiang, China.</title>
        <authorList>
            <person name="Luo Y."/>
            <person name="Sheng H."/>
        </authorList>
    </citation>
    <scope>NUCLEOTIDE SEQUENCE [LARGE SCALE GENOMIC DNA]</scope>
    <source>
        <strain evidence="11 12">ZS60</strain>
    </source>
</reference>
<keyword evidence="11" id="KW-0255">Endonuclease</keyword>
<comment type="similarity">
    <text evidence="1">Belongs to the N(4)/N(6)-methyltransferase family. N(4) subfamily.</text>
</comment>
<dbReference type="GO" id="GO:0004519">
    <property type="term" value="F:endonuclease activity"/>
    <property type="evidence" value="ECO:0007669"/>
    <property type="project" value="UniProtKB-KW"/>
</dbReference>
<keyword evidence="11" id="KW-0540">Nuclease</keyword>
<evidence type="ECO:0000256" key="7">
    <source>
        <dbReference type="ARBA" id="ARBA00023125"/>
    </source>
</evidence>
<name>A0A3M8SRA7_9GAMM</name>
<dbReference type="Proteomes" id="UP000267049">
    <property type="component" value="Unassembled WGS sequence"/>
</dbReference>
<evidence type="ECO:0000256" key="6">
    <source>
        <dbReference type="ARBA" id="ARBA00022747"/>
    </source>
</evidence>
<keyword evidence="5" id="KW-0949">S-adenosyl-L-methionine</keyword>
<dbReference type="InterPro" id="IPR029063">
    <property type="entry name" value="SAM-dependent_MTases_sf"/>
</dbReference>
<evidence type="ECO:0000256" key="1">
    <source>
        <dbReference type="ARBA" id="ARBA00010203"/>
    </source>
</evidence>
<accession>A0A3M8SRA7</accession>
<feature type="domain" description="DNA methylase N-4/N-6" evidence="10">
    <location>
        <begin position="283"/>
        <end position="580"/>
    </location>
</feature>
<dbReference type="PROSITE" id="PS01261">
    <property type="entry name" value="UPF0020"/>
    <property type="match status" value="1"/>
</dbReference>
<evidence type="ECO:0000256" key="3">
    <source>
        <dbReference type="ARBA" id="ARBA00022603"/>
    </source>
</evidence>
<keyword evidence="4" id="KW-0808">Transferase</keyword>
<dbReference type="EMBL" id="RIBS01000004">
    <property type="protein sequence ID" value="RNF83871.1"/>
    <property type="molecule type" value="Genomic_DNA"/>
</dbReference>
<dbReference type="PRINTS" id="PR00508">
    <property type="entry name" value="S21N4MTFRASE"/>
</dbReference>
<comment type="catalytic activity">
    <reaction evidence="8">
        <text>a 2'-deoxycytidine in DNA + S-adenosyl-L-methionine = an N(4)-methyl-2'-deoxycytidine in DNA + S-adenosyl-L-homocysteine + H(+)</text>
        <dbReference type="Rhea" id="RHEA:16857"/>
        <dbReference type="Rhea" id="RHEA-COMP:11369"/>
        <dbReference type="Rhea" id="RHEA-COMP:13674"/>
        <dbReference type="ChEBI" id="CHEBI:15378"/>
        <dbReference type="ChEBI" id="CHEBI:57856"/>
        <dbReference type="ChEBI" id="CHEBI:59789"/>
        <dbReference type="ChEBI" id="CHEBI:85452"/>
        <dbReference type="ChEBI" id="CHEBI:137933"/>
        <dbReference type="EC" id="2.1.1.113"/>
    </reaction>
</comment>
<gene>
    <name evidence="11" type="ORF">EER27_10980</name>
</gene>
<dbReference type="InterPro" id="IPR001091">
    <property type="entry name" value="RM_Methyltransferase"/>
</dbReference>
<keyword evidence="3" id="KW-0489">Methyltransferase</keyword>
<dbReference type="SUPFAM" id="SSF53335">
    <property type="entry name" value="S-adenosyl-L-methionine-dependent methyltransferases"/>
    <property type="match status" value="4"/>
</dbReference>
<dbReference type="PANTHER" id="PTHR13370:SF3">
    <property type="entry name" value="TRNA (GUANINE(10)-N2)-METHYLTRANSFERASE HOMOLOG"/>
    <property type="match status" value="1"/>
</dbReference>
<keyword evidence="11" id="KW-0378">Hydrolase</keyword>
<organism evidence="11 12">
    <name type="scientific">Montanilutibacter psychrotolerans</name>
    <dbReference type="NCBI Taxonomy" id="1327343"/>
    <lineage>
        <taxon>Bacteria</taxon>
        <taxon>Pseudomonadati</taxon>
        <taxon>Pseudomonadota</taxon>
        <taxon>Gammaproteobacteria</taxon>
        <taxon>Lysobacterales</taxon>
        <taxon>Lysobacteraceae</taxon>
        <taxon>Montanilutibacter</taxon>
    </lineage>
</organism>
<dbReference type="GO" id="GO:0005737">
    <property type="term" value="C:cytoplasm"/>
    <property type="evidence" value="ECO:0007669"/>
    <property type="project" value="TreeGrafter"/>
</dbReference>
<evidence type="ECO:0000259" key="10">
    <source>
        <dbReference type="Pfam" id="PF01555"/>
    </source>
</evidence>
<dbReference type="Gene3D" id="3.40.50.150">
    <property type="entry name" value="Vaccinia Virus protein VP39"/>
    <property type="match status" value="3"/>
</dbReference>